<dbReference type="RefSeq" id="WP_171740498.1">
    <property type="nucleotide sequence ID" value="NZ_CP053435.1"/>
</dbReference>
<dbReference type="SUPFAM" id="SSF52172">
    <property type="entry name" value="CheY-like"/>
    <property type="match status" value="1"/>
</dbReference>
<evidence type="ECO:0000256" key="1">
    <source>
        <dbReference type="PROSITE-ProRule" id="PRU00169"/>
    </source>
</evidence>
<feature type="domain" description="Response regulatory" evidence="2">
    <location>
        <begin position="6"/>
        <end position="126"/>
    </location>
</feature>
<dbReference type="CDD" id="cd17557">
    <property type="entry name" value="REC_Rcp-like"/>
    <property type="match status" value="1"/>
</dbReference>
<dbReference type="AlphaFoldDB" id="A0A6M5YAU7"/>
<dbReference type="EMBL" id="CP053435">
    <property type="protein sequence ID" value="QJW90654.1"/>
    <property type="molecule type" value="Genomic_DNA"/>
</dbReference>
<evidence type="ECO:0000259" key="2">
    <source>
        <dbReference type="PROSITE" id="PS50110"/>
    </source>
</evidence>
<proteinExistence type="predicted"/>
<feature type="modified residue" description="4-aspartylphosphate" evidence="1">
    <location>
        <position position="59"/>
    </location>
</feature>
<dbReference type="InterPro" id="IPR052893">
    <property type="entry name" value="TCS_response_regulator"/>
</dbReference>
<dbReference type="SMART" id="SM00448">
    <property type="entry name" value="REC"/>
    <property type="match status" value="1"/>
</dbReference>
<dbReference type="InterPro" id="IPR001789">
    <property type="entry name" value="Sig_transdc_resp-reg_receiver"/>
</dbReference>
<dbReference type="Gene3D" id="3.40.50.2300">
    <property type="match status" value="1"/>
</dbReference>
<evidence type="ECO:0000313" key="4">
    <source>
        <dbReference type="Proteomes" id="UP000502756"/>
    </source>
</evidence>
<dbReference type="PANTHER" id="PTHR44520">
    <property type="entry name" value="RESPONSE REGULATOR RCP1-RELATED"/>
    <property type="match status" value="1"/>
</dbReference>
<dbReference type="InterPro" id="IPR011006">
    <property type="entry name" value="CheY-like_superfamily"/>
</dbReference>
<reference evidence="3 4" key="1">
    <citation type="submission" date="2020-05" db="EMBL/GenBank/DDBJ databases">
        <title>Genome sequencing of Spirosoma sp. TS118.</title>
        <authorList>
            <person name="Lee J.-H."/>
            <person name="Jeong S."/>
            <person name="Zhao L."/>
            <person name="Jung J.-H."/>
            <person name="Kim M.-K."/>
            <person name="Lim S."/>
        </authorList>
    </citation>
    <scope>NUCLEOTIDE SEQUENCE [LARGE SCALE GENOMIC DNA]</scope>
    <source>
        <strain evidence="3 4">TS118</strain>
    </source>
</reference>
<accession>A0A6M5YAU7</accession>
<protein>
    <submittedName>
        <fullName evidence="3">Response regulator</fullName>
    </submittedName>
</protein>
<dbReference type="PROSITE" id="PS50110">
    <property type="entry name" value="RESPONSE_REGULATORY"/>
    <property type="match status" value="1"/>
</dbReference>
<keyword evidence="1" id="KW-0597">Phosphoprotein</keyword>
<dbReference type="KEGG" id="stae:HNV11_15320"/>
<name>A0A6M5YAU7_9BACT</name>
<dbReference type="Pfam" id="PF00072">
    <property type="entry name" value="Response_reg"/>
    <property type="match status" value="1"/>
</dbReference>
<evidence type="ECO:0000313" key="3">
    <source>
        <dbReference type="EMBL" id="QJW90654.1"/>
    </source>
</evidence>
<sequence>MKNTLQILLIEDDQDDVELFLYALRATCMACTLNVVRQGNEVMPYLQSVSQRPDVIVLDLNLPMVNGRELLTQIKADPDLKVVPVAILTTSSAPEDRLYCLQAGANDFITKPTTIEELGSVVKTVIQLGRSRD</sequence>
<organism evidence="3 4">
    <name type="scientific">Spirosoma taeanense</name>
    <dbReference type="NCBI Taxonomy" id="2735870"/>
    <lineage>
        <taxon>Bacteria</taxon>
        <taxon>Pseudomonadati</taxon>
        <taxon>Bacteroidota</taxon>
        <taxon>Cytophagia</taxon>
        <taxon>Cytophagales</taxon>
        <taxon>Cytophagaceae</taxon>
        <taxon>Spirosoma</taxon>
    </lineage>
</organism>
<dbReference type="PANTHER" id="PTHR44520:SF2">
    <property type="entry name" value="RESPONSE REGULATOR RCP1"/>
    <property type="match status" value="1"/>
</dbReference>
<dbReference type="GO" id="GO:0000160">
    <property type="term" value="P:phosphorelay signal transduction system"/>
    <property type="evidence" value="ECO:0007669"/>
    <property type="project" value="InterPro"/>
</dbReference>
<gene>
    <name evidence="3" type="ORF">HNV11_15320</name>
</gene>
<keyword evidence="4" id="KW-1185">Reference proteome</keyword>
<dbReference type="Proteomes" id="UP000502756">
    <property type="component" value="Chromosome"/>
</dbReference>